<evidence type="ECO:0000256" key="5">
    <source>
        <dbReference type="SAM" id="Coils"/>
    </source>
</evidence>
<comment type="caution">
    <text evidence="8">The sequence shown here is derived from an EMBL/GenBank/DDBJ whole genome shotgun (WGS) entry which is preliminary data.</text>
</comment>
<evidence type="ECO:0000256" key="1">
    <source>
        <dbReference type="ARBA" id="ARBA00022723"/>
    </source>
</evidence>
<evidence type="ECO:0000256" key="4">
    <source>
        <dbReference type="PROSITE-ProRule" id="PRU00723"/>
    </source>
</evidence>
<keyword evidence="9" id="KW-1185">Reference proteome</keyword>
<organism evidence="8 9">
    <name type="scientific">Ecytonucleospora hepatopenaei</name>
    <dbReference type="NCBI Taxonomy" id="646526"/>
    <lineage>
        <taxon>Eukaryota</taxon>
        <taxon>Fungi</taxon>
        <taxon>Fungi incertae sedis</taxon>
        <taxon>Microsporidia</taxon>
        <taxon>Enterocytozoonidae</taxon>
        <taxon>Ecytonucleospora</taxon>
    </lineage>
</organism>
<dbReference type="PROSITE" id="PS50103">
    <property type="entry name" value="ZF_C3H1"/>
    <property type="match status" value="1"/>
</dbReference>
<dbReference type="EMBL" id="MNPJ01000017">
    <property type="protein sequence ID" value="OQS54704.1"/>
    <property type="molecule type" value="Genomic_DNA"/>
</dbReference>
<dbReference type="STRING" id="646526.A0A1W0E627"/>
<dbReference type="GO" id="GO:0002181">
    <property type="term" value="P:cytoplasmic translation"/>
    <property type="evidence" value="ECO:0007669"/>
    <property type="project" value="TreeGrafter"/>
</dbReference>
<feature type="region of interest" description="Disordered" evidence="6">
    <location>
        <begin position="230"/>
        <end position="256"/>
    </location>
</feature>
<evidence type="ECO:0000256" key="2">
    <source>
        <dbReference type="ARBA" id="ARBA00022771"/>
    </source>
</evidence>
<reference evidence="8 9" key="1">
    <citation type="journal article" date="2017" name="Environ. Microbiol.">
        <title>Decay of the glycolytic pathway and adaptation to intranuclear parasitism within Enterocytozoonidae microsporidia.</title>
        <authorList>
            <person name="Wiredu Boakye D."/>
            <person name="Jaroenlak P."/>
            <person name="Prachumwat A."/>
            <person name="Williams T.A."/>
            <person name="Bateman K.S."/>
            <person name="Itsathitphaisarn O."/>
            <person name="Sritunyalucksana K."/>
            <person name="Paszkiewicz K.H."/>
            <person name="Moore K.A."/>
            <person name="Stentiford G.D."/>
            <person name="Williams B.A."/>
        </authorList>
    </citation>
    <scope>NUCLEOTIDE SEQUENCE [LARGE SCALE GENOMIC DNA]</scope>
    <source>
        <strain evidence="8 9">TH1</strain>
    </source>
</reference>
<dbReference type="InterPro" id="IPR000571">
    <property type="entry name" value="Znf_CCCH"/>
</dbReference>
<keyword evidence="5" id="KW-0175">Coiled coil</keyword>
<dbReference type="Gene3D" id="6.20.400.10">
    <property type="match status" value="1"/>
</dbReference>
<proteinExistence type="predicted"/>
<feature type="zinc finger region" description="C3H1-type" evidence="4">
    <location>
        <begin position="78"/>
        <end position="105"/>
    </location>
</feature>
<dbReference type="InterPro" id="IPR032378">
    <property type="entry name" value="ZC3H15/TMA46_C"/>
</dbReference>
<feature type="region of interest" description="Disordered" evidence="6">
    <location>
        <begin position="1"/>
        <end position="22"/>
    </location>
</feature>
<name>A0A1W0E627_9MICR</name>
<sequence>MGKPQGKGQVVKKPKSNKDIKKELEARMFGEKDKKKKKEIQGMIKKIDMEIEKEKKDREAAENAKKQTIRQLIPVGVDPKTVYCLNFKNKNCNLGDKCQFSHVPVKNEEKEEQKIDNERPKLVCKFLIDALHNKEYSANWVCPVPNCKDLHKMVEMSENKEIEMGLEEFLELQRQTLSTESLTPVTEKTFKQWKEKKLKEEELHAKRVAALQQGNVISLEMLKNRPDLFEDAEDAAEDIDYHAREQSECSESDSEE</sequence>
<dbReference type="SMART" id="SM00356">
    <property type="entry name" value="ZnF_C3H1"/>
    <property type="match status" value="1"/>
</dbReference>
<accession>A0A1W0E627</accession>
<dbReference type="Gene3D" id="3.30.1370.210">
    <property type="match status" value="1"/>
</dbReference>
<dbReference type="Pfam" id="PF16543">
    <property type="entry name" value="DFRP_C"/>
    <property type="match status" value="1"/>
</dbReference>
<evidence type="ECO:0000259" key="7">
    <source>
        <dbReference type="PROSITE" id="PS50103"/>
    </source>
</evidence>
<evidence type="ECO:0000256" key="3">
    <source>
        <dbReference type="ARBA" id="ARBA00022833"/>
    </source>
</evidence>
<protein>
    <submittedName>
        <fullName evidence="8">CCCH-type zinc finger-containing protein</fullName>
    </submittedName>
</protein>
<evidence type="ECO:0000256" key="6">
    <source>
        <dbReference type="SAM" id="MobiDB-lite"/>
    </source>
</evidence>
<dbReference type="AlphaFoldDB" id="A0A1W0E627"/>
<dbReference type="GO" id="GO:0005829">
    <property type="term" value="C:cytosol"/>
    <property type="evidence" value="ECO:0007669"/>
    <property type="project" value="TreeGrafter"/>
</dbReference>
<dbReference type="VEuPathDB" id="MicrosporidiaDB:EHP00_984"/>
<dbReference type="PANTHER" id="PTHR12681">
    <property type="entry name" value="ZINC FINGER-CONTAINING PROTEIN P48ZNF"/>
    <property type="match status" value="1"/>
</dbReference>
<keyword evidence="1 4" id="KW-0479">Metal-binding</keyword>
<keyword evidence="3 4" id="KW-0862">Zinc</keyword>
<dbReference type="GO" id="GO:0008270">
    <property type="term" value="F:zinc ion binding"/>
    <property type="evidence" value="ECO:0007669"/>
    <property type="project" value="UniProtKB-KW"/>
</dbReference>
<feature type="coiled-coil region" evidence="5">
    <location>
        <begin position="44"/>
        <end position="71"/>
    </location>
</feature>
<dbReference type="Proteomes" id="UP000192758">
    <property type="component" value="Unassembled WGS sequence"/>
</dbReference>
<dbReference type="PANTHER" id="PTHR12681:SF0">
    <property type="entry name" value="ZINC FINGER CCCH DOMAIN-CONTAINING PROTEIN 15"/>
    <property type="match status" value="1"/>
</dbReference>
<keyword evidence="2 4" id="KW-0863">Zinc-finger</keyword>
<evidence type="ECO:0000313" key="9">
    <source>
        <dbReference type="Proteomes" id="UP000192758"/>
    </source>
</evidence>
<feature type="domain" description="C3H1-type" evidence="7">
    <location>
        <begin position="78"/>
        <end position="105"/>
    </location>
</feature>
<dbReference type="OrthoDB" id="278280at2759"/>
<gene>
    <name evidence="8" type="ORF">EHP00_984</name>
</gene>
<evidence type="ECO:0000313" key="8">
    <source>
        <dbReference type="EMBL" id="OQS54704.1"/>
    </source>
</evidence>
<dbReference type="GO" id="GO:0003729">
    <property type="term" value="F:mRNA binding"/>
    <property type="evidence" value="ECO:0007669"/>
    <property type="project" value="TreeGrafter"/>
</dbReference>
<dbReference type="Pfam" id="PF00642">
    <property type="entry name" value="zf-CCCH"/>
    <property type="match status" value="1"/>
</dbReference>